<protein>
    <submittedName>
        <fullName evidence="2">Uncharacterized protein</fullName>
    </submittedName>
</protein>
<reference evidence="2" key="1">
    <citation type="submission" date="2021-01" db="EMBL/GenBank/DDBJ databases">
        <authorList>
            <consortium name="Genoscope - CEA"/>
            <person name="William W."/>
        </authorList>
    </citation>
    <scope>NUCLEOTIDE SEQUENCE</scope>
</reference>
<comment type="caution">
    <text evidence="2">The sequence shown here is derived from an EMBL/GenBank/DDBJ whole genome shotgun (WGS) entry which is preliminary data.</text>
</comment>
<sequence length="119" mass="14574">MNSKYFSPKANQQFFESFLRSPREVKLYRIRFDSIFNEYLHRKADHFQLDPIMQTNITDQIKEKVEKRRRTYEKRHTSTQLSPLAHFHIQPSPQVKNMQRHISRGKRTRFDVQLNQSYM</sequence>
<evidence type="ECO:0000256" key="1">
    <source>
        <dbReference type="SAM" id="MobiDB-lite"/>
    </source>
</evidence>
<evidence type="ECO:0000313" key="2">
    <source>
        <dbReference type="EMBL" id="CAD8213559.1"/>
    </source>
</evidence>
<dbReference type="Proteomes" id="UP000683925">
    <property type="component" value="Unassembled WGS sequence"/>
</dbReference>
<dbReference type="AlphaFoldDB" id="A0A8S1YI86"/>
<keyword evidence="3" id="KW-1185">Reference proteome</keyword>
<dbReference type="EMBL" id="CAJJDP010000164">
    <property type="protein sequence ID" value="CAD8213559.1"/>
    <property type="molecule type" value="Genomic_DNA"/>
</dbReference>
<proteinExistence type="predicted"/>
<name>A0A8S1YI86_PAROT</name>
<feature type="region of interest" description="Disordered" evidence="1">
    <location>
        <begin position="67"/>
        <end position="97"/>
    </location>
</feature>
<gene>
    <name evidence="2" type="ORF">POCTA_138.1.T1620071</name>
</gene>
<evidence type="ECO:0000313" key="3">
    <source>
        <dbReference type="Proteomes" id="UP000683925"/>
    </source>
</evidence>
<dbReference type="OrthoDB" id="10398274at2759"/>
<organism evidence="2 3">
    <name type="scientific">Paramecium octaurelia</name>
    <dbReference type="NCBI Taxonomy" id="43137"/>
    <lineage>
        <taxon>Eukaryota</taxon>
        <taxon>Sar</taxon>
        <taxon>Alveolata</taxon>
        <taxon>Ciliophora</taxon>
        <taxon>Intramacronucleata</taxon>
        <taxon>Oligohymenophorea</taxon>
        <taxon>Peniculida</taxon>
        <taxon>Parameciidae</taxon>
        <taxon>Paramecium</taxon>
    </lineage>
</organism>
<accession>A0A8S1YI86</accession>